<evidence type="ECO:0000313" key="5">
    <source>
        <dbReference type="EMBL" id="MEJ6010443.1"/>
    </source>
</evidence>
<sequence length="515" mass="55176">MLPPQQIAVIVGIGEVTDHNRDPAQVPEPTELIARALREAGEDAGDGWLKRLDSINLVALTSWRYHDPVRDICARLGIAPAHAVNSRRGGETPVRLLHEAALRVISGEHKACAIIGGEATNARTRARRARIELPWTPMPAPADSVEFPGLSTVRSPLAERYDMLEPSRIYPLYETASQAAWNQTPAAAHTESARLWERYAKVASVNPFAWISDAPSAEKISTIDSDNRLINWPYPKLMVANPSVNQAAAFIVTTLAEARAAGIAEERLVYVIGGAAANEPDDFLHRDRYDRSAAQEAVLGTVIERAGGVAAVSYMELYSCFPVVPKMALRFLAIDPEEAVPSVAGGLTFFGGPLHNYMSHAICAMVRALRTNRGAIGLLYGQGGYVTKHHAVLLGTQPPEHVLSSDPSVQAQADALRGPSPAVREAYSGPAAIEAFTVKYARDGEPLQGTLVLRTPAGERTMASVPAEDRDTLALLQSSDRNAVGVAGTVTLQPDGLAHWTPLMCAAAAPRGVAS</sequence>
<dbReference type="Gene3D" id="2.40.50.840">
    <property type="match status" value="1"/>
</dbReference>
<reference evidence="5 6" key="1">
    <citation type="submission" date="2024-03" db="EMBL/GenBank/DDBJ databases">
        <authorList>
            <person name="Jo J.-H."/>
        </authorList>
    </citation>
    <scope>NUCLEOTIDE SEQUENCE [LARGE SCALE GENOMIC DNA]</scope>
    <source>
        <strain evidence="5 6">AS3R-12</strain>
    </source>
</reference>
<evidence type="ECO:0000259" key="4">
    <source>
        <dbReference type="Pfam" id="PF18313"/>
    </source>
</evidence>
<protein>
    <submittedName>
        <fullName evidence="5">Acetyl-CoA acetyltransferase</fullName>
    </submittedName>
</protein>
<comment type="similarity">
    <text evidence="1">Belongs to the thiolase-like superfamily. Thiolase family.</text>
</comment>
<evidence type="ECO:0000313" key="6">
    <source>
        <dbReference type="Proteomes" id="UP001379235"/>
    </source>
</evidence>
<evidence type="ECO:0000256" key="1">
    <source>
        <dbReference type="ARBA" id="ARBA00010982"/>
    </source>
</evidence>
<dbReference type="PANTHER" id="PTHR18919:SF139">
    <property type="entry name" value="THIOLASE-LIKE PROTEIN TYPE 1 ADDITIONAL C-TERMINAL DOMAIN-CONTAINING PROTEIN"/>
    <property type="match status" value="1"/>
</dbReference>
<dbReference type="PANTHER" id="PTHR18919">
    <property type="entry name" value="ACETYL-COA C-ACYLTRANSFERASE"/>
    <property type="match status" value="1"/>
</dbReference>
<accession>A0ABU8S915</accession>
<keyword evidence="3" id="KW-0012">Acyltransferase</keyword>
<dbReference type="Gene3D" id="3.40.47.10">
    <property type="match status" value="1"/>
</dbReference>
<evidence type="ECO:0000256" key="2">
    <source>
        <dbReference type="ARBA" id="ARBA00022679"/>
    </source>
</evidence>
<dbReference type="InterPro" id="IPR040771">
    <property type="entry name" value="TLP1_add_C"/>
</dbReference>
<dbReference type="Proteomes" id="UP001379235">
    <property type="component" value="Unassembled WGS sequence"/>
</dbReference>
<dbReference type="SUPFAM" id="SSF53901">
    <property type="entry name" value="Thiolase-like"/>
    <property type="match status" value="1"/>
</dbReference>
<keyword evidence="6" id="KW-1185">Reference proteome</keyword>
<keyword evidence="2" id="KW-0808">Transferase</keyword>
<dbReference type="RefSeq" id="WP_339967093.1">
    <property type="nucleotide sequence ID" value="NZ_JBBHJY010000005.1"/>
</dbReference>
<name>A0ABU8S915_9SPHN</name>
<comment type="caution">
    <text evidence="5">The sequence shown here is derived from an EMBL/GenBank/DDBJ whole genome shotgun (WGS) entry which is preliminary data.</text>
</comment>
<evidence type="ECO:0000256" key="3">
    <source>
        <dbReference type="ARBA" id="ARBA00023315"/>
    </source>
</evidence>
<organism evidence="5 6">
    <name type="scientific">Novosphingobium aquae</name>
    <dbReference type="NCBI Taxonomy" id="3133435"/>
    <lineage>
        <taxon>Bacteria</taxon>
        <taxon>Pseudomonadati</taxon>
        <taxon>Pseudomonadota</taxon>
        <taxon>Alphaproteobacteria</taxon>
        <taxon>Sphingomonadales</taxon>
        <taxon>Sphingomonadaceae</taxon>
        <taxon>Novosphingobium</taxon>
    </lineage>
</organism>
<gene>
    <name evidence="5" type="ORF">WG900_10975</name>
</gene>
<proteinExistence type="inferred from homology"/>
<dbReference type="Pfam" id="PF18313">
    <property type="entry name" value="TLP1_add_C"/>
    <property type="match status" value="1"/>
</dbReference>
<dbReference type="InterPro" id="IPR016039">
    <property type="entry name" value="Thiolase-like"/>
</dbReference>
<dbReference type="EMBL" id="JBBHJY010000005">
    <property type="protein sequence ID" value="MEJ6010443.1"/>
    <property type="molecule type" value="Genomic_DNA"/>
</dbReference>
<feature type="domain" description="Thiolase-like protein type 1 additional C-terminal" evidence="4">
    <location>
        <begin position="418"/>
        <end position="491"/>
    </location>
</feature>